<dbReference type="EMBL" id="FN649748">
    <property type="protein sequence ID" value="CBN75925.1"/>
    <property type="molecule type" value="Genomic_DNA"/>
</dbReference>
<evidence type="ECO:0000313" key="4">
    <source>
        <dbReference type="Proteomes" id="UP000002630"/>
    </source>
</evidence>
<dbReference type="OrthoDB" id="285802at2759"/>
<dbReference type="Pfam" id="PF02984">
    <property type="entry name" value="Cyclin_C"/>
    <property type="match status" value="1"/>
</dbReference>
<evidence type="ECO:0000259" key="2">
    <source>
        <dbReference type="SMART" id="SM01332"/>
    </source>
</evidence>
<dbReference type="InParanoid" id="D8LIL5"/>
<keyword evidence="4" id="KW-1185">Reference proteome</keyword>
<organism evidence="3 4">
    <name type="scientific">Ectocarpus siliculosus</name>
    <name type="common">Brown alga</name>
    <name type="synonym">Conferva siliculosa</name>
    <dbReference type="NCBI Taxonomy" id="2880"/>
    <lineage>
        <taxon>Eukaryota</taxon>
        <taxon>Sar</taxon>
        <taxon>Stramenopiles</taxon>
        <taxon>Ochrophyta</taxon>
        <taxon>PX clade</taxon>
        <taxon>Phaeophyceae</taxon>
        <taxon>Ectocarpales</taxon>
        <taxon>Ectocarpaceae</taxon>
        <taxon>Ectocarpus</taxon>
    </lineage>
</organism>
<sequence length="294" mass="32182">MMASLNPFNKTRGRHGGSSSTSRSSGGRGGAEAVPRSYAVNGVRSSSERLPEQGDDPLLQARRQSESAVRSEFAASAGGAGGSRADGGVVVGEWAPGATAMAPKATVGLTESKADEDSPSVLYKGRYEEAECNMPMISELADATEMSLTTSIVTRGELDLVQNRLEWDVSRVTAMHFLGYYTSQGVTAPDDTCQGRRLVEKVVTYMNKYVDFFANLCQQGYQFQRYKPSHIAAAAILTARRALCIKPMWRDELTDLTGYKLEEISDCGEDLWHFYEKMFPLHRSTACGNRSYKP</sequence>
<dbReference type="Proteomes" id="UP000002630">
    <property type="component" value="Linkage Group LG23"/>
</dbReference>
<accession>D8LIL5</accession>
<gene>
    <name evidence="3" type="primary">cyc</name>
    <name evidence="3" type="ORF">Esi_0220_0004</name>
</gene>
<name>D8LIL5_ECTSI</name>
<reference evidence="3 4" key="1">
    <citation type="journal article" date="2010" name="Nature">
        <title>The Ectocarpus genome and the independent evolution of multicellularity in brown algae.</title>
        <authorList>
            <person name="Cock J.M."/>
            <person name="Sterck L."/>
            <person name="Rouze P."/>
            <person name="Scornet D."/>
            <person name="Allen A.E."/>
            <person name="Amoutzias G."/>
            <person name="Anthouard V."/>
            <person name="Artiguenave F."/>
            <person name="Aury J.M."/>
            <person name="Badger J.H."/>
            <person name="Beszteri B."/>
            <person name="Billiau K."/>
            <person name="Bonnet E."/>
            <person name="Bothwell J.H."/>
            <person name="Bowler C."/>
            <person name="Boyen C."/>
            <person name="Brownlee C."/>
            <person name="Carrano C.J."/>
            <person name="Charrier B."/>
            <person name="Cho G.Y."/>
            <person name="Coelho S.M."/>
            <person name="Collen J."/>
            <person name="Corre E."/>
            <person name="Da Silva C."/>
            <person name="Delage L."/>
            <person name="Delaroque N."/>
            <person name="Dittami S.M."/>
            <person name="Doulbeau S."/>
            <person name="Elias M."/>
            <person name="Farnham G."/>
            <person name="Gachon C.M."/>
            <person name="Gschloessl B."/>
            <person name="Heesch S."/>
            <person name="Jabbari K."/>
            <person name="Jubin C."/>
            <person name="Kawai H."/>
            <person name="Kimura K."/>
            <person name="Kloareg B."/>
            <person name="Kupper F.C."/>
            <person name="Lang D."/>
            <person name="Le Bail A."/>
            <person name="Leblanc C."/>
            <person name="Lerouge P."/>
            <person name="Lohr M."/>
            <person name="Lopez P.J."/>
            <person name="Martens C."/>
            <person name="Maumus F."/>
            <person name="Michel G."/>
            <person name="Miranda-Saavedra D."/>
            <person name="Morales J."/>
            <person name="Moreau H."/>
            <person name="Motomura T."/>
            <person name="Nagasato C."/>
            <person name="Napoli C.A."/>
            <person name="Nelson D.R."/>
            <person name="Nyvall-Collen P."/>
            <person name="Peters A.F."/>
            <person name="Pommier C."/>
            <person name="Potin P."/>
            <person name="Poulain J."/>
            <person name="Quesneville H."/>
            <person name="Read B."/>
            <person name="Rensing S.A."/>
            <person name="Ritter A."/>
            <person name="Rousvoal S."/>
            <person name="Samanta M."/>
            <person name="Samson G."/>
            <person name="Schroeder D.C."/>
            <person name="Segurens B."/>
            <person name="Strittmatter M."/>
            <person name="Tonon T."/>
            <person name="Tregear J.W."/>
            <person name="Valentin K."/>
            <person name="von Dassow P."/>
            <person name="Yamagishi T."/>
            <person name="Van de Peer Y."/>
            <person name="Wincker P."/>
        </authorList>
    </citation>
    <scope>NUCLEOTIDE SEQUENCE [LARGE SCALE GENOMIC DNA]</scope>
    <source>
        <strain evidence="4">Ec32 / CCAP1310/4</strain>
    </source>
</reference>
<dbReference type="SUPFAM" id="SSF47954">
    <property type="entry name" value="Cyclin-like"/>
    <property type="match status" value="1"/>
</dbReference>
<dbReference type="InterPro" id="IPR036915">
    <property type="entry name" value="Cyclin-like_sf"/>
</dbReference>
<dbReference type="InterPro" id="IPR004367">
    <property type="entry name" value="Cyclin_C-dom"/>
</dbReference>
<protein>
    <submittedName>
        <fullName evidence="3">Cyclin D1</fullName>
    </submittedName>
</protein>
<dbReference type="CDD" id="cd20529">
    <property type="entry name" value="CYCLIN_CCNJ-like_rpt2"/>
    <property type="match status" value="1"/>
</dbReference>
<dbReference type="EMBL" id="FN648399">
    <property type="protein sequence ID" value="CBN75925.1"/>
    <property type="molecule type" value="Genomic_DNA"/>
</dbReference>
<proteinExistence type="predicted"/>
<evidence type="ECO:0000256" key="1">
    <source>
        <dbReference type="SAM" id="MobiDB-lite"/>
    </source>
</evidence>
<dbReference type="Gene3D" id="1.10.472.10">
    <property type="entry name" value="Cyclin-like"/>
    <property type="match status" value="1"/>
</dbReference>
<dbReference type="SMART" id="SM01332">
    <property type="entry name" value="Cyclin_C"/>
    <property type="match status" value="1"/>
</dbReference>
<dbReference type="AlphaFoldDB" id="D8LIL5"/>
<evidence type="ECO:0000313" key="3">
    <source>
        <dbReference type="EMBL" id="CBN75925.1"/>
    </source>
</evidence>
<feature type="domain" description="Cyclin C-terminal" evidence="2">
    <location>
        <begin position="172"/>
        <end position="294"/>
    </location>
</feature>
<feature type="region of interest" description="Disordered" evidence="1">
    <location>
        <begin position="1"/>
        <end position="86"/>
    </location>
</feature>
<dbReference type="STRING" id="2880.D8LIL5"/>